<name>A0A1H3MSI2_9RHOB</name>
<evidence type="ECO:0000313" key="3">
    <source>
        <dbReference type="EMBL" id="SDY79460.1"/>
    </source>
</evidence>
<dbReference type="EMBL" id="FNPF01000018">
    <property type="protein sequence ID" value="SDY79460.1"/>
    <property type="molecule type" value="Genomic_DNA"/>
</dbReference>
<dbReference type="PANTHER" id="PTHR41532:SF1">
    <property type="entry name" value="FIXS PROTEIN"/>
    <property type="match status" value="1"/>
</dbReference>
<feature type="region of interest" description="Disordered" evidence="1">
    <location>
        <begin position="34"/>
        <end position="57"/>
    </location>
</feature>
<evidence type="ECO:0000256" key="2">
    <source>
        <dbReference type="SAM" id="Phobius"/>
    </source>
</evidence>
<dbReference type="RefSeq" id="WP_089885284.1">
    <property type="nucleotide sequence ID" value="NZ_FNPF01000018.1"/>
</dbReference>
<evidence type="ECO:0000256" key="1">
    <source>
        <dbReference type="SAM" id="MobiDB-lite"/>
    </source>
</evidence>
<keyword evidence="2" id="KW-0472">Membrane</keyword>
<evidence type="ECO:0000313" key="4">
    <source>
        <dbReference type="Proteomes" id="UP000199286"/>
    </source>
</evidence>
<dbReference type="NCBIfam" id="TIGR00847">
    <property type="entry name" value="ccoS"/>
    <property type="match status" value="1"/>
</dbReference>
<keyword evidence="2" id="KW-1133">Transmembrane helix</keyword>
<reference evidence="3 4" key="1">
    <citation type="submission" date="2016-10" db="EMBL/GenBank/DDBJ databases">
        <authorList>
            <person name="de Groot N.N."/>
        </authorList>
    </citation>
    <scope>NUCLEOTIDE SEQUENCE [LARGE SCALE GENOMIC DNA]</scope>
    <source>
        <strain evidence="3 4">DSM 26880</strain>
    </source>
</reference>
<gene>
    <name evidence="3" type="ORF">SAMN05444340_11847</name>
</gene>
<dbReference type="InterPro" id="IPR004714">
    <property type="entry name" value="Cyt_oxidase_maturation_cbb3"/>
</dbReference>
<dbReference type="OrthoDB" id="9802763at2"/>
<dbReference type="AlphaFoldDB" id="A0A1H3MSI2"/>
<dbReference type="Proteomes" id="UP000199286">
    <property type="component" value="Unassembled WGS sequence"/>
</dbReference>
<accession>A0A1H3MSI2</accession>
<organism evidence="3 4">
    <name type="scientific">Citreimonas salinaria</name>
    <dbReference type="NCBI Taxonomy" id="321339"/>
    <lineage>
        <taxon>Bacteria</taxon>
        <taxon>Pseudomonadati</taxon>
        <taxon>Pseudomonadota</taxon>
        <taxon>Alphaproteobacteria</taxon>
        <taxon>Rhodobacterales</taxon>
        <taxon>Roseobacteraceae</taxon>
        <taxon>Citreimonas</taxon>
    </lineage>
</organism>
<keyword evidence="2" id="KW-0812">Transmembrane</keyword>
<proteinExistence type="predicted"/>
<dbReference type="Pfam" id="PF03597">
    <property type="entry name" value="FixS"/>
    <property type="match status" value="1"/>
</dbReference>
<keyword evidence="4" id="KW-1185">Reference proteome</keyword>
<feature type="transmembrane region" description="Helical" evidence="2">
    <location>
        <begin position="6"/>
        <end position="26"/>
    </location>
</feature>
<sequence length="57" mass="6035">MNVLVILIPVSLLMGLAGLATFVWTIRSGQYDDPAGDQARALSPEHDDAPCPPGTRS</sequence>
<dbReference type="PANTHER" id="PTHR41532">
    <property type="entry name" value="FIXS PROTEIN"/>
    <property type="match status" value="1"/>
</dbReference>
<dbReference type="STRING" id="321339.SAMN05444340_11847"/>
<protein>
    <submittedName>
        <fullName evidence="3">Cytochrome oxidase maturation protein, cbb3-type</fullName>
    </submittedName>
</protein>